<dbReference type="SUPFAM" id="SSF56645">
    <property type="entry name" value="Acyl-CoA dehydrogenase NM domain-like"/>
    <property type="match status" value="1"/>
</dbReference>
<dbReference type="Pfam" id="PF02770">
    <property type="entry name" value="Acyl-CoA_dh_M"/>
    <property type="match status" value="1"/>
</dbReference>
<dbReference type="InterPro" id="IPR006089">
    <property type="entry name" value="Acyl-CoA_DH_CS"/>
</dbReference>
<sequence length="382" mass="40985">MDFQLTQEQQELRQSVREFAERELLPKAKDVDEKAQIPASTWQKMADMGLMGLPFAEELGGAGADAISAALAVEEIARCCGSTALSYAAHVGLGSAPIAMFGNDQQKEQFLRPAAEGRYLGAFGLTEPHAGSDAGSTRTTAVRDGNEWVINGAKMWITNAAEAGHLIATAITNKDRGKRGISAIIIPKGTPGVHFGSPEHKMGLRGSNTHAITFDNVRVPLENLLGAEGDGFVQFLKVLDGGRISIGAMAIGLGVAAMEAAVSYARERQAFGHAIGSYQSISNMLADMDTELEAARLLILRAAWLKENGKPFTREAAIAKLYASEASERACRNAVQIFGGYGYSSEYPVERYYRDTRLLTIGEGTSEILRMVISRGLLGELA</sequence>
<dbReference type="PANTHER" id="PTHR43884">
    <property type="entry name" value="ACYL-COA DEHYDROGENASE"/>
    <property type="match status" value="1"/>
</dbReference>
<keyword evidence="10" id="KW-1185">Reference proteome</keyword>
<dbReference type="InterPro" id="IPR037069">
    <property type="entry name" value="AcylCoA_DH/ox_N_sf"/>
</dbReference>
<feature type="domain" description="Acyl-CoA dehydrogenase/oxidase N-terminal" evidence="8">
    <location>
        <begin position="6"/>
        <end position="117"/>
    </location>
</feature>
<dbReference type="EMBL" id="BAABRU010000001">
    <property type="protein sequence ID" value="GAA5526493.1"/>
    <property type="molecule type" value="Genomic_DNA"/>
</dbReference>
<dbReference type="InterPro" id="IPR009100">
    <property type="entry name" value="AcylCoA_DH/oxidase_NM_dom_sf"/>
</dbReference>
<dbReference type="Pfam" id="PF00441">
    <property type="entry name" value="Acyl-CoA_dh_1"/>
    <property type="match status" value="1"/>
</dbReference>
<dbReference type="Gene3D" id="1.20.140.10">
    <property type="entry name" value="Butyryl-CoA Dehydrogenase, subunit A, domain 3"/>
    <property type="match status" value="1"/>
</dbReference>
<dbReference type="InterPro" id="IPR009075">
    <property type="entry name" value="AcylCo_DH/oxidase_C"/>
</dbReference>
<gene>
    <name evidence="9" type="primary">bcd_1</name>
    <name evidence="9" type="ORF">Hgul01_00266</name>
</gene>
<feature type="domain" description="Acyl-CoA oxidase/dehydrogenase middle" evidence="7">
    <location>
        <begin position="122"/>
        <end position="217"/>
    </location>
</feature>
<dbReference type="PANTHER" id="PTHR43884:SF12">
    <property type="entry name" value="ISOVALERYL-COA DEHYDROGENASE, MITOCHONDRIAL-RELATED"/>
    <property type="match status" value="1"/>
</dbReference>
<dbReference type="InterPro" id="IPR006091">
    <property type="entry name" value="Acyl-CoA_Oxase/DH_mid-dom"/>
</dbReference>
<dbReference type="Pfam" id="PF02771">
    <property type="entry name" value="Acyl-CoA_dh_N"/>
    <property type="match status" value="1"/>
</dbReference>
<dbReference type="Gene3D" id="2.40.110.10">
    <property type="entry name" value="Butyryl-CoA Dehydrogenase, subunit A, domain 2"/>
    <property type="match status" value="1"/>
</dbReference>
<evidence type="ECO:0000259" key="6">
    <source>
        <dbReference type="Pfam" id="PF00441"/>
    </source>
</evidence>
<feature type="domain" description="Acyl-CoA dehydrogenase/oxidase C-terminal" evidence="6">
    <location>
        <begin position="229"/>
        <end position="378"/>
    </location>
</feature>
<dbReference type="InterPro" id="IPR013786">
    <property type="entry name" value="AcylCoA_DH/ox_N"/>
</dbReference>
<dbReference type="InterPro" id="IPR036250">
    <property type="entry name" value="AcylCo_DH-like_C"/>
</dbReference>
<evidence type="ECO:0000256" key="4">
    <source>
        <dbReference type="ARBA" id="ARBA00022827"/>
    </source>
</evidence>
<dbReference type="SUPFAM" id="SSF47203">
    <property type="entry name" value="Acyl-CoA dehydrogenase C-terminal domain-like"/>
    <property type="match status" value="1"/>
</dbReference>
<dbReference type="PIRSF" id="PIRSF016578">
    <property type="entry name" value="HsaA"/>
    <property type="match status" value="1"/>
</dbReference>
<evidence type="ECO:0000256" key="5">
    <source>
        <dbReference type="RuleBase" id="RU362125"/>
    </source>
</evidence>
<proteinExistence type="inferred from homology"/>
<dbReference type="Gene3D" id="1.10.540.10">
    <property type="entry name" value="Acyl-CoA dehydrogenase/oxidase, N-terminal domain"/>
    <property type="match status" value="1"/>
</dbReference>
<evidence type="ECO:0000259" key="7">
    <source>
        <dbReference type="Pfam" id="PF02770"/>
    </source>
</evidence>
<comment type="similarity">
    <text evidence="2 5">Belongs to the acyl-CoA dehydrogenase family.</text>
</comment>
<dbReference type="PROSITE" id="PS00072">
    <property type="entry name" value="ACYL_COA_DH_1"/>
    <property type="match status" value="1"/>
</dbReference>
<dbReference type="Proteomes" id="UP001428290">
    <property type="component" value="Unassembled WGS sequence"/>
</dbReference>
<dbReference type="PROSITE" id="PS00073">
    <property type="entry name" value="ACYL_COA_DH_2"/>
    <property type="match status" value="1"/>
</dbReference>
<name>A0ABP9WW73_9CHLR</name>
<evidence type="ECO:0000256" key="3">
    <source>
        <dbReference type="ARBA" id="ARBA00022630"/>
    </source>
</evidence>
<keyword evidence="3 5" id="KW-0285">Flavoprotein</keyword>
<accession>A0ABP9WW73</accession>
<keyword evidence="4 5" id="KW-0274">FAD</keyword>
<dbReference type="InterPro" id="IPR046373">
    <property type="entry name" value="Acyl-CoA_Oxase/DH_mid-dom_sf"/>
</dbReference>
<evidence type="ECO:0000259" key="8">
    <source>
        <dbReference type="Pfam" id="PF02771"/>
    </source>
</evidence>
<comment type="caution">
    <text evidence="9">The sequence shown here is derived from an EMBL/GenBank/DDBJ whole genome shotgun (WGS) entry which is preliminary data.</text>
</comment>
<evidence type="ECO:0000313" key="10">
    <source>
        <dbReference type="Proteomes" id="UP001428290"/>
    </source>
</evidence>
<evidence type="ECO:0000313" key="9">
    <source>
        <dbReference type="EMBL" id="GAA5526493.1"/>
    </source>
</evidence>
<evidence type="ECO:0000256" key="1">
    <source>
        <dbReference type="ARBA" id="ARBA00001974"/>
    </source>
</evidence>
<reference evidence="9 10" key="1">
    <citation type="submission" date="2024-02" db="EMBL/GenBank/DDBJ databases">
        <title>Herpetosiphon gulosus NBRC 112829.</title>
        <authorList>
            <person name="Ichikawa N."/>
            <person name="Katano-Makiyama Y."/>
            <person name="Hidaka K."/>
        </authorList>
    </citation>
    <scope>NUCLEOTIDE SEQUENCE [LARGE SCALE GENOMIC DNA]</scope>
    <source>
        <strain evidence="9 10">NBRC 112829</strain>
    </source>
</reference>
<keyword evidence="5" id="KW-0560">Oxidoreductase</keyword>
<evidence type="ECO:0000256" key="2">
    <source>
        <dbReference type="ARBA" id="ARBA00009347"/>
    </source>
</evidence>
<dbReference type="RefSeq" id="WP_012191098.1">
    <property type="nucleotide sequence ID" value="NZ_BAABRU010000001.1"/>
</dbReference>
<comment type="cofactor">
    <cofactor evidence="1 5">
        <name>FAD</name>
        <dbReference type="ChEBI" id="CHEBI:57692"/>
    </cofactor>
</comment>
<dbReference type="CDD" id="cd01158">
    <property type="entry name" value="SCAD_SBCAD"/>
    <property type="match status" value="1"/>
</dbReference>
<organism evidence="9 10">
    <name type="scientific">Herpetosiphon gulosus</name>
    <dbReference type="NCBI Taxonomy" id="1973496"/>
    <lineage>
        <taxon>Bacteria</taxon>
        <taxon>Bacillati</taxon>
        <taxon>Chloroflexota</taxon>
        <taxon>Chloroflexia</taxon>
        <taxon>Herpetosiphonales</taxon>
        <taxon>Herpetosiphonaceae</taxon>
        <taxon>Herpetosiphon</taxon>
    </lineage>
</organism>
<protein>
    <submittedName>
        <fullName evidence="9">Acyl-CoA dehydrogenase, short-chain specific</fullName>
    </submittedName>
</protein>